<evidence type="ECO:0000256" key="3">
    <source>
        <dbReference type="PROSITE-ProRule" id="PRU01278"/>
    </source>
</evidence>
<organism evidence="5 6">
    <name type="scientific">Bilophila wadsworthia (strain 3_1_6)</name>
    <dbReference type="NCBI Taxonomy" id="563192"/>
    <lineage>
        <taxon>Bacteria</taxon>
        <taxon>Pseudomonadati</taxon>
        <taxon>Thermodesulfobacteriota</taxon>
        <taxon>Desulfovibrionia</taxon>
        <taxon>Desulfovibrionales</taxon>
        <taxon>Desulfovibrionaceae</taxon>
        <taxon>Bilophila</taxon>
    </lineage>
</organism>
<dbReference type="InterPro" id="IPR044872">
    <property type="entry name" value="CcmK/CsoS1_BMC"/>
</dbReference>
<keyword evidence="2" id="KW-1283">Bacterial microcompartment</keyword>
<dbReference type="HOGENOM" id="CLU_064903_5_0_7"/>
<dbReference type="GeneID" id="78085788"/>
<evidence type="ECO:0000313" key="5">
    <source>
        <dbReference type="EMBL" id="EFV45551.1"/>
    </source>
</evidence>
<evidence type="ECO:0000259" key="4">
    <source>
        <dbReference type="PROSITE" id="PS51930"/>
    </source>
</evidence>
<dbReference type="Proteomes" id="UP000006034">
    <property type="component" value="Unassembled WGS sequence"/>
</dbReference>
<comment type="caution">
    <text evidence="5">The sequence shown here is derived from an EMBL/GenBank/DDBJ whole genome shotgun (WGS) entry which is preliminary data.</text>
</comment>
<feature type="domain" description="BMC" evidence="4">
    <location>
        <begin position="8"/>
        <end position="92"/>
    </location>
</feature>
<evidence type="ECO:0000313" key="6">
    <source>
        <dbReference type="Proteomes" id="UP000006034"/>
    </source>
</evidence>
<dbReference type="GO" id="GO:0031469">
    <property type="term" value="C:bacterial microcompartment"/>
    <property type="evidence" value="ECO:0007669"/>
    <property type="project" value="UniProtKB-SubCell"/>
</dbReference>
<dbReference type="SUPFAM" id="SSF143414">
    <property type="entry name" value="CcmK-like"/>
    <property type="match status" value="1"/>
</dbReference>
<reference evidence="5 6" key="2">
    <citation type="submission" date="2013-04" db="EMBL/GenBank/DDBJ databases">
        <title>The Genome Sequence of Bilophila wadsworthia 3_1_6.</title>
        <authorList>
            <consortium name="The Broad Institute Genomics Platform"/>
            <person name="Earl A."/>
            <person name="Ward D."/>
            <person name="Feldgarden M."/>
            <person name="Gevers D."/>
            <person name="Sibley C."/>
            <person name="Strauss J."/>
            <person name="Allen-Vercoe E."/>
            <person name="Walker B."/>
            <person name="Young S."/>
            <person name="Zeng Q."/>
            <person name="Gargeya S."/>
            <person name="Fitzgerald M."/>
            <person name="Haas B."/>
            <person name="Abouelleil A."/>
            <person name="Allen A.W."/>
            <person name="Alvarado L."/>
            <person name="Arachchi H.M."/>
            <person name="Berlin A.M."/>
            <person name="Chapman S.B."/>
            <person name="Gainer-Dewar J."/>
            <person name="Goldberg J."/>
            <person name="Griggs A."/>
            <person name="Gujja S."/>
            <person name="Hansen M."/>
            <person name="Howarth C."/>
            <person name="Imamovic A."/>
            <person name="Ireland A."/>
            <person name="Larimer J."/>
            <person name="McCowan C."/>
            <person name="Murphy C."/>
            <person name="Pearson M."/>
            <person name="Poon T.W."/>
            <person name="Priest M."/>
            <person name="Roberts A."/>
            <person name="Saif S."/>
            <person name="Shea T."/>
            <person name="Sisk P."/>
            <person name="Sykes S."/>
            <person name="Wortman J."/>
            <person name="Nusbaum C."/>
            <person name="Birren B."/>
        </authorList>
    </citation>
    <scope>NUCLEOTIDE SEQUENCE [LARGE SCALE GENOMIC DNA]</scope>
    <source>
        <strain evidence="5 6">3_1_6</strain>
    </source>
</reference>
<keyword evidence="6" id="KW-1185">Reference proteome</keyword>
<dbReference type="STRING" id="563192.HMPREF0179_00646"/>
<comment type="subcellular location">
    <subcellularLocation>
        <location evidence="1">Bacterial microcompartment</location>
    </subcellularLocation>
</comment>
<comment type="similarity">
    <text evidence="3">Belongs to the bacterial microcompartments protein family.</text>
</comment>
<name>E5Y385_BILW3</name>
<dbReference type="eggNOG" id="COG4577">
    <property type="taxonomic scope" value="Bacteria"/>
</dbReference>
<reference evidence="5 6" key="1">
    <citation type="submission" date="2010-10" db="EMBL/GenBank/DDBJ databases">
        <authorList>
            <consortium name="The Broad Institute Genome Sequencing Platform"/>
            <person name="Ward D."/>
            <person name="Earl A."/>
            <person name="Feldgarden M."/>
            <person name="Young S.K."/>
            <person name="Gargeya S."/>
            <person name="Zeng Q."/>
            <person name="Alvarado L."/>
            <person name="Berlin A."/>
            <person name="Bochicchio J."/>
            <person name="Chapman S.B."/>
            <person name="Chen Z."/>
            <person name="Freedman E."/>
            <person name="Gellesch M."/>
            <person name="Goldberg J."/>
            <person name="Griggs A."/>
            <person name="Gujja S."/>
            <person name="Heilman E."/>
            <person name="Heiman D."/>
            <person name="Howarth C."/>
            <person name="Mehta T."/>
            <person name="Neiman D."/>
            <person name="Pearson M."/>
            <person name="Roberts A."/>
            <person name="Saif S."/>
            <person name="Shea T."/>
            <person name="Shenoy N."/>
            <person name="Sisk P."/>
            <person name="Stolte C."/>
            <person name="Sykes S."/>
            <person name="White J."/>
            <person name="Yandava C."/>
            <person name="Allen-Vercoe E."/>
            <person name="Sibley C."/>
            <person name="Ambrose C.E."/>
            <person name="Strauss J."/>
            <person name="Daigneault M."/>
            <person name="Haas B."/>
            <person name="Nusbaum C."/>
            <person name="Birren B."/>
        </authorList>
    </citation>
    <scope>NUCLEOTIDE SEQUENCE [LARGE SCALE GENOMIC DNA]</scope>
    <source>
        <strain evidence="5 6">3_1_6</strain>
    </source>
</reference>
<gene>
    <name evidence="5" type="ORF">HMPREF0179_00646</name>
</gene>
<dbReference type="PANTHER" id="PTHR33941">
    <property type="entry name" value="PROPANEDIOL UTILIZATION PROTEIN PDUA"/>
    <property type="match status" value="1"/>
</dbReference>
<dbReference type="PANTHER" id="PTHR33941:SF11">
    <property type="entry name" value="BACTERIAL MICROCOMPARTMENT SHELL PROTEIN PDUJ"/>
    <property type="match status" value="1"/>
</dbReference>
<sequence>MSLEYKPSLGFVETAGLVIAIQVADAMAKAAEVEIISAHKVDGLRVCVICKGDVAACQAAVETGALLAQSLNGLNGYNIIPSPAEEPDSLMDMLEDIKRKKAARKAAKLTRMAAAKGEAAAPAAEESPKGKAKK</sequence>
<accession>E5Y385</accession>
<proteinExistence type="inferred from homology"/>
<dbReference type="Gene3D" id="3.30.70.1710">
    <property type="match status" value="1"/>
</dbReference>
<dbReference type="CDD" id="cd07045">
    <property type="entry name" value="BMC_CcmK_like"/>
    <property type="match status" value="1"/>
</dbReference>
<dbReference type="RefSeq" id="WP_005024914.1">
    <property type="nucleotide sequence ID" value="NZ_KE150238.1"/>
</dbReference>
<dbReference type="InterPro" id="IPR000249">
    <property type="entry name" value="BMC_dom"/>
</dbReference>
<dbReference type="Pfam" id="PF00936">
    <property type="entry name" value="BMC"/>
    <property type="match status" value="1"/>
</dbReference>
<protein>
    <recommendedName>
        <fullName evidence="4">BMC domain-containing protein</fullName>
    </recommendedName>
</protein>
<dbReference type="InterPro" id="IPR037233">
    <property type="entry name" value="CcmK-like_sf"/>
</dbReference>
<dbReference type="OrthoDB" id="9812608at2"/>
<dbReference type="PROSITE" id="PS51930">
    <property type="entry name" value="BMC_2"/>
    <property type="match status" value="1"/>
</dbReference>
<dbReference type="EMBL" id="ADCP02000001">
    <property type="protein sequence ID" value="EFV45551.1"/>
    <property type="molecule type" value="Genomic_DNA"/>
</dbReference>
<dbReference type="SMART" id="SM00877">
    <property type="entry name" value="BMC"/>
    <property type="match status" value="1"/>
</dbReference>
<evidence type="ECO:0000256" key="1">
    <source>
        <dbReference type="ARBA" id="ARBA00024322"/>
    </source>
</evidence>
<evidence type="ECO:0000256" key="2">
    <source>
        <dbReference type="ARBA" id="ARBA00024446"/>
    </source>
</evidence>
<dbReference type="AlphaFoldDB" id="E5Y385"/>
<dbReference type="InterPro" id="IPR050575">
    <property type="entry name" value="BMC_shell"/>
</dbReference>